<evidence type="ECO:0000259" key="2">
    <source>
        <dbReference type="PROSITE" id="PS50235"/>
    </source>
</evidence>
<proteinExistence type="predicted"/>
<dbReference type="PANTHER" id="PTHR15728">
    <property type="entry name" value="DEADENYLATION COMPLEX CATALYTIC SUBUNIT PAN2"/>
    <property type="match status" value="1"/>
</dbReference>
<comment type="caution">
    <text evidence="3">The sequence shown here is derived from an EMBL/GenBank/DDBJ whole genome shotgun (WGS) entry which is preliminary data.</text>
</comment>
<gene>
    <name evidence="3" type="ORF">CYMTET_33129</name>
</gene>
<dbReference type="GO" id="GO:0000289">
    <property type="term" value="P:nuclear-transcribed mRNA poly(A) tail shortening"/>
    <property type="evidence" value="ECO:0007669"/>
    <property type="project" value="TreeGrafter"/>
</dbReference>
<organism evidence="3 4">
    <name type="scientific">Cymbomonas tetramitiformis</name>
    <dbReference type="NCBI Taxonomy" id="36881"/>
    <lineage>
        <taxon>Eukaryota</taxon>
        <taxon>Viridiplantae</taxon>
        <taxon>Chlorophyta</taxon>
        <taxon>Pyramimonadophyceae</taxon>
        <taxon>Pyramimonadales</taxon>
        <taxon>Pyramimonadaceae</taxon>
        <taxon>Cymbomonas</taxon>
    </lineage>
</organism>
<dbReference type="InterPro" id="IPR028889">
    <property type="entry name" value="USP"/>
</dbReference>
<dbReference type="SUPFAM" id="SSF54001">
    <property type="entry name" value="Cysteine proteinases"/>
    <property type="match status" value="1"/>
</dbReference>
<dbReference type="GO" id="GO:0031251">
    <property type="term" value="C:PAN complex"/>
    <property type="evidence" value="ECO:0007669"/>
    <property type="project" value="TreeGrafter"/>
</dbReference>
<accession>A0AAE0FDH6</accession>
<dbReference type="Proteomes" id="UP001190700">
    <property type="component" value="Unassembled WGS sequence"/>
</dbReference>
<feature type="region of interest" description="Disordered" evidence="1">
    <location>
        <begin position="303"/>
        <end position="323"/>
    </location>
</feature>
<dbReference type="PROSITE" id="PS50235">
    <property type="entry name" value="USP_3"/>
    <property type="match status" value="1"/>
</dbReference>
<evidence type="ECO:0000313" key="3">
    <source>
        <dbReference type="EMBL" id="KAK3257797.1"/>
    </source>
</evidence>
<reference evidence="3 4" key="1">
    <citation type="journal article" date="2015" name="Genome Biol. Evol.">
        <title>Comparative Genomics of a Bacterivorous Green Alga Reveals Evolutionary Causalities and Consequences of Phago-Mixotrophic Mode of Nutrition.</title>
        <authorList>
            <person name="Burns J.A."/>
            <person name="Paasch A."/>
            <person name="Narechania A."/>
            <person name="Kim E."/>
        </authorList>
    </citation>
    <scope>NUCLEOTIDE SEQUENCE [LARGE SCALE GENOMIC DNA]</scope>
    <source>
        <strain evidence="3 4">PLY_AMNH</strain>
    </source>
</reference>
<dbReference type="EMBL" id="LGRX02020099">
    <property type="protein sequence ID" value="KAK3257797.1"/>
    <property type="molecule type" value="Genomic_DNA"/>
</dbReference>
<dbReference type="AlphaFoldDB" id="A0AAE0FDH6"/>
<dbReference type="Pfam" id="PF13423">
    <property type="entry name" value="UCH_1"/>
    <property type="match status" value="1"/>
</dbReference>
<feature type="domain" description="USP" evidence="2">
    <location>
        <begin position="108"/>
        <end position="345"/>
    </location>
</feature>
<feature type="non-terminal residue" evidence="3">
    <location>
        <position position="1"/>
    </location>
</feature>
<evidence type="ECO:0000256" key="1">
    <source>
        <dbReference type="SAM" id="MobiDB-lite"/>
    </source>
</evidence>
<dbReference type="GO" id="GO:0004535">
    <property type="term" value="F:poly(A)-specific ribonuclease activity"/>
    <property type="evidence" value="ECO:0007669"/>
    <property type="project" value="TreeGrafter"/>
</dbReference>
<keyword evidence="4" id="KW-1185">Reference proteome</keyword>
<dbReference type="InterPro" id="IPR028881">
    <property type="entry name" value="PAN2_UCH_dom"/>
</dbReference>
<sequence length="345" mass="37787">VAQPSAKIALRSGPSLAAAGPQGGARPFDARMPLLECSRRRKAGRAWCWSAGRAPSGVVQSGTALADLADLAYCPEWGSCRSRPGVWGGSRLKFEEFDFSYYNRTHFAGLENGIRNCYVNSLLQVLYFIPWLRVEVLKHICDAEFCLTCELGFLFHMLRIGARSTVCQASNLLRSLKQIREASALGLLEEPQVAEGPAPSGNVLGRRIQSFGRFMLEQSTKEMASAQAGLHDPNHLSAPARLFGSDVRTCTKCNVGRQREVCGLRARCNVGKTEGCGLRARCNVGTTETARESRSLHFDLHYPSHRDRGGQHWRGRREQQGGAAAELLQAARAEPGPELGHARVV</sequence>
<dbReference type="Gene3D" id="3.90.70.10">
    <property type="entry name" value="Cysteine proteinases"/>
    <property type="match status" value="1"/>
</dbReference>
<dbReference type="GO" id="GO:0000932">
    <property type="term" value="C:P-body"/>
    <property type="evidence" value="ECO:0007669"/>
    <property type="project" value="TreeGrafter"/>
</dbReference>
<dbReference type="InterPro" id="IPR038765">
    <property type="entry name" value="Papain-like_cys_pep_sf"/>
</dbReference>
<name>A0AAE0FDH6_9CHLO</name>
<evidence type="ECO:0000313" key="4">
    <source>
        <dbReference type="Proteomes" id="UP001190700"/>
    </source>
</evidence>
<dbReference type="InterPro" id="IPR050785">
    <property type="entry name" value="PAN2-PAN3_catalytic_subunit"/>
</dbReference>
<dbReference type="PANTHER" id="PTHR15728:SF0">
    <property type="entry name" value="PAN2-PAN3 DEADENYLATION COMPLEX CATALYTIC SUBUNIT PAN2"/>
    <property type="match status" value="1"/>
</dbReference>
<protein>
    <recommendedName>
        <fullName evidence="2">USP domain-containing protein</fullName>
    </recommendedName>
</protein>